<dbReference type="AlphaFoldDB" id="L2FRN7"/>
<reference evidence="3 4" key="3">
    <citation type="submission" date="2020-04" db="EMBL/GenBank/DDBJ databases">
        <title>Genome sequencing and assembly of multiple isolates from the Colletotrichum gloeosporioides species complex.</title>
        <authorList>
            <person name="Gan P."/>
            <person name="Shirasu K."/>
        </authorList>
    </citation>
    <scope>NUCLEOTIDE SEQUENCE [LARGE SCALE GENOMIC DNA]</scope>
    <source>
        <strain evidence="3 4">Nara gc5</strain>
    </source>
</reference>
<dbReference type="EMBL" id="ANPB02000009">
    <property type="protein sequence ID" value="KAF4476230.1"/>
    <property type="molecule type" value="Genomic_DNA"/>
</dbReference>
<feature type="region of interest" description="Disordered" evidence="1">
    <location>
        <begin position="125"/>
        <end position="145"/>
    </location>
</feature>
<reference evidence="2" key="1">
    <citation type="submission" date="2012-08" db="EMBL/GenBank/DDBJ databases">
        <title>Genome analysis of Colletotrichum orbiculare and Colletotrichum fructicola.</title>
        <authorList>
            <person name="Gan P.H.P."/>
            <person name="Ikeda K."/>
            <person name="Irieda H."/>
            <person name="Narusaka M."/>
            <person name="O'Connell R.J."/>
            <person name="Narusaka Y."/>
            <person name="Takano Y."/>
            <person name="Kubo Y."/>
            <person name="Shirasu K."/>
        </authorList>
    </citation>
    <scope>NUCLEOTIDE SEQUENCE</scope>
    <source>
        <strain evidence="2">Nara gc5</strain>
    </source>
</reference>
<feature type="compositionally biased region" description="Low complexity" evidence="1">
    <location>
        <begin position="184"/>
        <end position="199"/>
    </location>
</feature>
<gene>
    <name evidence="2" type="ORF">CGGC5_10470</name>
    <name evidence="3" type="ORF">CGGC5_v015177</name>
</gene>
<dbReference type="HOGENOM" id="CLU_524784_0_0_1"/>
<sequence length="519" mass="58006">MGDTTALSCVLEFFKNKNSSLIETQVITQGSTKSNAPGHQGIIDWQTVSQALEIARESPDGASDPTIVSILEAAIGQVCAKISADPDSCILNRDEFAVFNYFQYRFVGNKIAMAARTRYWKSLRDAPSPGTCSESSMTELSSSTDSNIATTISSSKGAQAIVGRLLGFFNKYIDYRLGIIEAQQRGRTSSGGSRPSQGPKEPPESQGQRSQGKGKEKARGKRALQTNDGSDESGEAPDDEVPEAKRNKADQQKIACPYMKRFPAEFGTWRTCVGPGFDGMHRVKEHLKRRHFKENSCQRCGLHLESYQALQEHLRSLDNICPVREIQPQMGFMTQMQWEMISKKRQRHTTPLLARWKEFYLILFPDADEDSIPSPYFEACDTPEAFSNVFDPLEYEGFLKKHLPGRILVNLNREFQIISDHAKAKIADMLQEESLEVLKAYVLQKSECSSQKLDKTAKPSDLGSTDLEVSCSGLFDTIERFEEEGNDTFDFSFLESYCQHTDKGEIFEHAAADQASSVV</sequence>
<dbReference type="EMBL" id="KB020877">
    <property type="protein sequence ID" value="ELA29089.1"/>
    <property type="molecule type" value="Genomic_DNA"/>
</dbReference>
<evidence type="ECO:0000256" key="1">
    <source>
        <dbReference type="SAM" id="MobiDB-lite"/>
    </source>
</evidence>
<evidence type="ECO:0000313" key="2">
    <source>
        <dbReference type="EMBL" id="ELA29089.1"/>
    </source>
</evidence>
<dbReference type="OrthoDB" id="4161727at2759"/>
<dbReference type="InParanoid" id="L2FRN7"/>
<dbReference type="PANTHER" id="PTHR38166:SF1">
    <property type="entry name" value="C2H2-TYPE DOMAIN-CONTAINING PROTEIN"/>
    <property type="match status" value="1"/>
</dbReference>
<evidence type="ECO:0000313" key="4">
    <source>
        <dbReference type="Proteomes" id="UP000011096"/>
    </source>
</evidence>
<feature type="compositionally biased region" description="Basic and acidic residues" evidence="1">
    <location>
        <begin position="242"/>
        <end position="251"/>
    </location>
</feature>
<feature type="compositionally biased region" description="Acidic residues" evidence="1">
    <location>
        <begin position="229"/>
        <end position="241"/>
    </location>
</feature>
<keyword evidence="4" id="KW-1185">Reference proteome</keyword>
<dbReference type="Proteomes" id="UP000011096">
    <property type="component" value="Unassembled WGS sequence"/>
</dbReference>
<protein>
    <recommendedName>
        <fullName evidence="5">C2H2-type domain-containing protein</fullName>
    </recommendedName>
</protein>
<reference evidence="3 4" key="2">
    <citation type="submission" date="2012-08" db="EMBL/GenBank/DDBJ databases">
        <authorList>
            <person name="Gan P.H.P."/>
            <person name="Ikeda K."/>
            <person name="Irieda H."/>
            <person name="Narusaka M."/>
            <person name="O'Connell R.J."/>
            <person name="Narusaka Y."/>
            <person name="Takano Y."/>
            <person name="Kubo Y."/>
            <person name="Shirasu K."/>
        </authorList>
    </citation>
    <scope>NUCLEOTIDE SEQUENCE [LARGE SCALE GENOMIC DNA]</scope>
    <source>
        <strain evidence="3 4">Nara gc5</strain>
    </source>
</reference>
<evidence type="ECO:0000313" key="3">
    <source>
        <dbReference type="EMBL" id="KAF4476230.1"/>
    </source>
</evidence>
<evidence type="ECO:0008006" key="5">
    <source>
        <dbReference type="Google" id="ProtNLM"/>
    </source>
</evidence>
<accession>L2FRN7</accession>
<organism evidence="2">
    <name type="scientific">Colletotrichum fructicola (strain Nara gc5)</name>
    <name type="common">Anthracnose fungus</name>
    <name type="synonym">Colletotrichum gloeosporioides (strain Nara gc5)</name>
    <dbReference type="NCBI Taxonomy" id="1213859"/>
    <lineage>
        <taxon>Eukaryota</taxon>
        <taxon>Fungi</taxon>
        <taxon>Dikarya</taxon>
        <taxon>Ascomycota</taxon>
        <taxon>Pezizomycotina</taxon>
        <taxon>Sordariomycetes</taxon>
        <taxon>Hypocreomycetidae</taxon>
        <taxon>Glomerellales</taxon>
        <taxon>Glomerellaceae</taxon>
        <taxon>Colletotrichum</taxon>
        <taxon>Colletotrichum gloeosporioides species complex</taxon>
    </lineage>
</organism>
<dbReference type="PANTHER" id="PTHR38166">
    <property type="entry name" value="C2H2-TYPE DOMAIN-CONTAINING PROTEIN-RELATED"/>
    <property type="match status" value="1"/>
</dbReference>
<feature type="region of interest" description="Disordered" evidence="1">
    <location>
        <begin position="184"/>
        <end position="252"/>
    </location>
</feature>
<feature type="compositionally biased region" description="Low complexity" evidence="1">
    <location>
        <begin position="133"/>
        <end position="145"/>
    </location>
</feature>
<proteinExistence type="predicted"/>
<name>L2FRN7_COLFN</name>